<accession>A0AAW0B2N5</accession>
<sequence length="115" mass="12386">MGTQLSTLVNQQAPHITNFEAPQTCAAVHDDIDVHVSRLHQLTHVRTTLTHRLSPFSPLQTQFLSTPGACLFRSSPRVYPPAESLRSFHARDTAPASLPGVGLHGASGGVEVALR</sequence>
<dbReference type="Proteomes" id="UP001362999">
    <property type="component" value="Unassembled WGS sequence"/>
</dbReference>
<dbReference type="EMBL" id="JAWWNJ010000043">
    <property type="protein sequence ID" value="KAK7019637.1"/>
    <property type="molecule type" value="Genomic_DNA"/>
</dbReference>
<reference evidence="1 2" key="1">
    <citation type="journal article" date="2024" name="J Genomics">
        <title>Draft genome sequencing and assembly of Favolaschia claudopus CIRM-BRFM 2984 isolated from oak limbs.</title>
        <authorList>
            <person name="Navarro D."/>
            <person name="Drula E."/>
            <person name="Chaduli D."/>
            <person name="Cazenave R."/>
            <person name="Ahrendt S."/>
            <person name="Wang J."/>
            <person name="Lipzen A."/>
            <person name="Daum C."/>
            <person name="Barry K."/>
            <person name="Grigoriev I.V."/>
            <person name="Favel A."/>
            <person name="Rosso M.N."/>
            <person name="Martin F."/>
        </authorList>
    </citation>
    <scope>NUCLEOTIDE SEQUENCE [LARGE SCALE GENOMIC DNA]</scope>
    <source>
        <strain evidence="1 2">CIRM-BRFM 2984</strain>
    </source>
</reference>
<evidence type="ECO:0000313" key="1">
    <source>
        <dbReference type="EMBL" id="KAK7019637.1"/>
    </source>
</evidence>
<organism evidence="1 2">
    <name type="scientific">Favolaschia claudopus</name>
    <dbReference type="NCBI Taxonomy" id="2862362"/>
    <lineage>
        <taxon>Eukaryota</taxon>
        <taxon>Fungi</taxon>
        <taxon>Dikarya</taxon>
        <taxon>Basidiomycota</taxon>
        <taxon>Agaricomycotina</taxon>
        <taxon>Agaricomycetes</taxon>
        <taxon>Agaricomycetidae</taxon>
        <taxon>Agaricales</taxon>
        <taxon>Marasmiineae</taxon>
        <taxon>Mycenaceae</taxon>
        <taxon>Favolaschia</taxon>
    </lineage>
</organism>
<gene>
    <name evidence="1" type="ORF">R3P38DRAFT_3199333</name>
</gene>
<keyword evidence="2" id="KW-1185">Reference proteome</keyword>
<protein>
    <submittedName>
        <fullName evidence="1">Uncharacterized protein</fullName>
    </submittedName>
</protein>
<comment type="caution">
    <text evidence="1">The sequence shown here is derived from an EMBL/GenBank/DDBJ whole genome shotgun (WGS) entry which is preliminary data.</text>
</comment>
<proteinExistence type="predicted"/>
<name>A0AAW0B2N5_9AGAR</name>
<dbReference type="AlphaFoldDB" id="A0AAW0B2N5"/>
<evidence type="ECO:0000313" key="2">
    <source>
        <dbReference type="Proteomes" id="UP001362999"/>
    </source>
</evidence>